<proteinExistence type="predicted"/>
<protein>
    <submittedName>
        <fullName evidence="1">Uncharacterized protein</fullName>
    </submittedName>
</protein>
<feature type="non-terminal residue" evidence="1">
    <location>
        <position position="1"/>
    </location>
</feature>
<sequence>YYEVFSALYSRSARWRYCLICGKVDLPEEFTNKRHDCPPVSFHKVQTKVPTSWMKLRDFFIKEKYKKTLEKIGTQNSKKLSSNV</sequence>
<organism evidence="1">
    <name type="scientific">marine sediment metagenome</name>
    <dbReference type="NCBI Taxonomy" id="412755"/>
    <lineage>
        <taxon>unclassified sequences</taxon>
        <taxon>metagenomes</taxon>
        <taxon>ecological metagenomes</taxon>
    </lineage>
</organism>
<comment type="caution">
    <text evidence="1">The sequence shown here is derived from an EMBL/GenBank/DDBJ whole genome shotgun (WGS) entry which is preliminary data.</text>
</comment>
<evidence type="ECO:0000313" key="1">
    <source>
        <dbReference type="EMBL" id="GAG88846.1"/>
    </source>
</evidence>
<dbReference type="AlphaFoldDB" id="X1CX98"/>
<accession>X1CX98</accession>
<gene>
    <name evidence="1" type="ORF">S01H4_28876</name>
</gene>
<name>X1CX98_9ZZZZ</name>
<reference evidence="1" key="1">
    <citation type="journal article" date="2014" name="Front. Microbiol.">
        <title>High frequency of phylogenetically diverse reductive dehalogenase-homologous genes in deep subseafloor sedimentary metagenomes.</title>
        <authorList>
            <person name="Kawai M."/>
            <person name="Futagami T."/>
            <person name="Toyoda A."/>
            <person name="Takaki Y."/>
            <person name="Nishi S."/>
            <person name="Hori S."/>
            <person name="Arai W."/>
            <person name="Tsubouchi T."/>
            <person name="Morono Y."/>
            <person name="Uchiyama I."/>
            <person name="Ito T."/>
            <person name="Fujiyama A."/>
            <person name="Inagaki F."/>
            <person name="Takami H."/>
        </authorList>
    </citation>
    <scope>NUCLEOTIDE SEQUENCE</scope>
    <source>
        <strain evidence="1">Expedition CK06-06</strain>
    </source>
</reference>
<dbReference type="EMBL" id="BART01014501">
    <property type="protein sequence ID" value="GAG88846.1"/>
    <property type="molecule type" value="Genomic_DNA"/>
</dbReference>